<dbReference type="EMBL" id="CAMXCT020003635">
    <property type="protein sequence ID" value="CAL1158864.1"/>
    <property type="molecule type" value="Genomic_DNA"/>
</dbReference>
<dbReference type="EMBL" id="CAMXCT030003635">
    <property type="protein sequence ID" value="CAL4792801.1"/>
    <property type="molecule type" value="Genomic_DNA"/>
</dbReference>
<keyword evidence="1" id="KW-1133">Transmembrane helix</keyword>
<reference evidence="5" key="1">
    <citation type="submission" date="2022-10" db="EMBL/GenBank/DDBJ databases">
        <authorList>
            <person name="Chen Y."/>
            <person name="Dougan E. K."/>
            <person name="Chan C."/>
            <person name="Rhodes N."/>
            <person name="Thang M."/>
        </authorList>
    </citation>
    <scope>NUCLEOTIDE SEQUENCE</scope>
</reference>
<dbReference type="SUPFAM" id="SSF53850">
    <property type="entry name" value="Periplasmic binding protein-like II"/>
    <property type="match status" value="1"/>
</dbReference>
<proteinExistence type="predicted"/>
<feature type="chain" id="PRO_5043271136" evidence="2">
    <location>
        <begin position="20"/>
        <end position="727"/>
    </location>
</feature>
<dbReference type="GO" id="GO:0022857">
    <property type="term" value="F:transmembrane transporter activity"/>
    <property type="evidence" value="ECO:0007669"/>
    <property type="project" value="InterPro"/>
</dbReference>
<dbReference type="InterPro" id="IPR007210">
    <property type="entry name" value="ABC_Gly_betaine_transp_sub-bd"/>
</dbReference>
<evidence type="ECO:0000256" key="1">
    <source>
        <dbReference type="SAM" id="Phobius"/>
    </source>
</evidence>
<feature type="signal peptide" evidence="2">
    <location>
        <begin position="1"/>
        <end position="19"/>
    </location>
</feature>
<feature type="non-terminal residue" evidence="5">
    <location>
        <position position="727"/>
    </location>
</feature>
<protein>
    <submittedName>
        <fullName evidence="6">Tyrosine-protein kinase ephrin type A/B receptor-like domain-containing protein</fullName>
    </submittedName>
</protein>
<dbReference type="InterPro" id="IPR011641">
    <property type="entry name" value="Tyr-kin_ephrin_A/B_rcpt-like"/>
</dbReference>
<comment type="caution">
    <text evidence="5">The sequence shown here is derived from an EMBL/GenBank/DDBJ whole genome shotgun (WGS) entry which is preliminary data.</text>
</comment>
<keyword evidence="6" id="KW-0808">Transferase</keyword>
<feature type="non-terminal residue" evidence="5">
    <location>
        <position position="1"/>
    </location>
</feature>
<organism evidence="5">
    <name type="scientific">Cladocopium goreaui</name>
    <dbReference type="NCBI Taxonomy" id="2562237"/>
    <lineage>
        <taxon>Eukaryota</taxon>
        <taxon>Sar</taxon>
        <taxon>Alveolata</taxon>
        <taxon>Dinophyceae</taxon>
        <taxon>Suessiales</taxon>
        <taxon>Symbiodiniaceae</taxon>
        <taxon>Cladocopium</taxon>
    </lineage>
</organism>
<dbReference type="PANTHER" id="PTHR46967">
    <property type="entry name" value="INSULIN-LIKE GROWTH FACTOR BINDING PROTEIN,N-TERMINAL"/>
    <property type="match status" value="1"/>
</dbReference>
<dbReference type="Pfam" id="PF04069">
    <property type="entry name" value="OpuAC"/>
    <property type="match status" value="1"/>
</dbReference>
<gene>
    <name evidence="5" type="ORF">C1SCF055_LOCUS31206</name>
</gene>
<dbReference type="Pfam" id="PF07699">
    <property type="entry name" value="Ephrin_rec_like"/>
    <property type="match status" value="1"/>
</dbReference>
<reference evidence="6 7" key="2">
    <citation type="submission" date="2024-05" db="EMBL/GenBank/DDBJ databases">
        <authorList>
            <person name="Chen Y."/>
            <person name="Shah S."/>
            <person name="Dougan E. K."/>
            <person name="Thang M."/>
            <person name="Chan C."/>
        </authorList>
    </citation>
    <scope>NUCLEOTIDE SEQUENCE [LARGE SCALE GENOMIC DNA]</scope>
</reference>
<dbReference type="GO" id="GO:0043190">
    <property type="term" value="C:ATP-binding cassette (ABC) transporter complex"/>
    <property type="evidence" value="ECO:0007669"/>
    <property type="project" value="InterPro"/>
</dbReference>
<keyword evidence="6" id="KW-0675">Receptor</keyword>
<dbReference type="SMART" id="SM01411">
    <property type="entry name" value="Ephrin_rec_like"/>
    <property type="match status" value="2"/>
</dbReference>
<feature type="transmembrane region" description="Helical" evidence="1">
    <location>
        <begin position="667"/>
        <end position="690"/>
    </location>
</feature>
<dbReference type="AlphaFoldDB" id="A0A9P1DA19"/>
<dbReference type="SUPFAM" id="SSF57184">
    <property type="entry name" value="Growth factor receptor domain"/>
    <property type="match status" value="1"/>
</dbReference>
<dbReference type="Gene3D" id="2.10.50.10">
    <property type="entry name" value="Tumor Necrosis Factor Receptor, subunit A, domain 2"/>
    <property type="match status" value="1"/>
</dbReference>
<sequence>MTRSLLVLLSLLAPVGVQSLCISTGIAAEQRRSLRNASGAEIPVGILSGTWPSAPLLSELVSILINEVIGYQAQIDERAAEYGGSPIYGLAGCINFNAPTDKRCGEEETRMHVSTDSWVGGYRPDFKQMHKDFPDIAPEDLGSVGYEGEETMYVSEAVFDAAYSQKGLILAHHKGYNRSHGNAQMFFDSVTEIQVSDLKLCVDSELNNPSRMEPYARFSGDSEGVVSGAAGVVAKCSDGYWWPSPACRDDVAGCIPLITGGNGWRIQALMQWATAYDMPLAVGVAKAWGDYVNLISSKRVLFYWWVPDSTFIQMQPHQVHFPRHNPKEWALGDKKTSLATSDISNMVSADLAAKAPKVRSFMSSVRFSLLEVQDMLLQISMGSSNYDVACKWIQDNEAIWSQWVPVDTNCQEGFGMVDASGHFVENRSDAVACNICSAGTYSKEIKDDGLGKTFQCSLCLPGYSQENTYSTKCEPCARGMVSNKFGSTSCVPCGVGEYQPLQAQQSCLACNQSRTTQLRGATSPQDCVCKMDFIEDMDLQCIACREGVLCPLGSTMSKLLNSSGSTEEPRIQLGYSSEPTAPLDTYRCPDWACPGGMPGACGSGLKGATCGACPEKQFFAEDSGACTPCASEWIVVLLIGVALLVSALAGSYYMLPSKYSATASASFMLSAMGGLTVATFQIFGLVGASLKDMTYSSAFLDFGAFFVLDGKAWGVSCLGTTTATFAM</sequence>
<dbReference type="OrthoDB" id="415069at2759"/>
<accession>A0A9P1DA19</accession>
<dbReference type="Proteomes" id="UP001152797">
    <property type="component" value="Unassembled WGS sequence"/>
</dbReference>
<keyword evidence="7" id="KW-1185">Reference proteome</keyword>
<dbReference type="PANTHER" id="PTHR46967:SF1">
    <property type="entry name" value="KERATIN-ASSOCIATED PROTEIN 16-1-LIKE"/>
    <property type="match status" value="1"/>
</dbReference>
<evidence type="ECO:0000256" key="2">
    <source>
        <dbReference type="SAM" id="SignalP"/>
    </source>
</evidence>
<dbReference type="Gene3D" id="3.40.190.10">
    <property type="entry name" value="Periplasmic binding protein-like II"/>
    <property type="match status" value="1"/>
</dbReference>
<evidence type="ECO:0000259" key="4">
    <source>
        <dbReference type="Pfam" id="PF07699"/>
    </source>
</evidence>
<keyword evidence="2" id="KW-0732">Signal</keyword>
<dbReference type="GO" id="GO:0016301">
    <property type="term" value="F:kinase activity"/>
    <property type="evidence" value="ECO:0007669"/>
    <property type="project" value="UniProtKB-KW"/>
</dbReference>
<name>A0A9P1DA19_9DINO</name>
<evidence type="ECO:0000259" key="3">
    <source>
        <dbReference type="Pfam" id="PF04069"/>
    </source>
</evidence>
<keyword evidence="6" id="KW-0418">Kinase</keyword>
<evidence type="ECO:0000313" key="5">
    <source>
        <dbReference type="EMBL" id="CAI4005489.1"/>
    </source>
</evidence>
<dbReference type="EMBL" id="CAMXCT010003635">
    <property type="protein sequence ID" value="CAI4005489.1"/>
    <property type="molecule type" value="Genomic_DNA"/>
</dbReference>
<feature type="transmembrane region" description="Helical" evidence="1">
    <location>
        <begin position="633"/>
        <end position="655"/>
    </location>
</feature>
<evidence type="ECO:0000313" key="7">
    <source>
        <dbReference type="Proteomes" id="UP001152797"/>
    </source>
</evidence>
<feature type="domain" description="Tyrosine-protein kinase ephrin type A/B receptor-like" evidence="4">
    <location>
        <begin position="486"/>
        <end position="527"/>
    </location>
</feature>
<evidence type="ECO:0000313" key="6">
    <source>
        <dbReference type="EMBL" id="CAL4792801.1"/>
    </source>
</evidence>
<feature type="domain" description="ABC-type glycine betaine transport system substrate-binding" evidence="3">
    <location>
        <begin position="300"/>
        <end position="394"/>
    </location>
</feature>
<dbReference type="InterPro" id="IPR009030">
    <property type="entry name" value="Growth_fac_rcpt_cys_sf"/>
</dbReference>
<keyword evidence="1" id="KW-0812">Transmembrane</keyword>
<keyword evidence="1" id="KW-0472">Membrane</keyword>